<evidence type="ECO:0000313" key="2">
    <source>
        <dbReference type="EMBL" id="QNN51885.1"/>
    </source>
</evidence>
<feature type="domain" description="Flavodoxin-like" evidence="1">
    <location>
        <begin position="3"/>
        <end position="163"/>
    </location>
</feature>
<dbReference type="Pfam" id="PF00258">
    <property type="entry name" value="Flavodoxin_1"/>
    <property type="match status" value="1"/>
</dbReference>
<gene>
    <name evidence="2" type="ORF">H9L09_15300</name>
</gene>
<dbReference type="GO" id="GO:0009055">
    <property type="term" value="F:electron transfer activity"/>
    <property type="evidence" value="ECO:0007669"/>
    <property type="project" value="InterPro"/>
</dbReference>
<evidence type="ECO:0000259" key="1">
    <source>
        <dbReference type="PROSITE" id="PS50902"/>
    </source>
</evidence>
<reference evidence="2 3" key="1">
    <citation type="submission" date="2020-08" db="EMBL/GenBank/DDBJ databases">
        <title>Genome sequence of Nocardioides mesophilus KACC 16243T.</title>
        <authorList>
            <person name="Hyun D.-W."/>
            <person name="Bae J.-W."/>
        </authorList>
    </citation>
    <scope>NUCLEOTIDE SEQUENCE [LARGE SCALE GENOMIC DNA]</scope>
    <source>
        <strain evidence="2 3">KACC 16243</strain>
    </source>
</reference>
<proteinExistence type="predicted"/>
<dbReference type="AlphaFoldDB" id="A0A7G9R8G0"/>
<dbReference type="EMBL" id="CP060713">
    <property type="protein sequence ID" value="QNN51885.1"/>
    <property type="molecule type" value="Genomic_DNA"/>
</dbReference>
<sequence length="176" mass="19192">MRAWVVYESMFGNTEEVARAVAEGLSTRANVELYDMARAPAEINGLLDLIVVGAPTHAFSLSRPSTRASAIEQGATHGAAERGVREWLEHLHDGPHSELVAAFDTRVDKIRHLPGSAAHKAERLARHHGYSPAGRMSFYVSDAPGPLLPGELDRAREWGRHLAEDMAARAAGRVVR</sequence>
<dbReference type="InterPro" id="IPR001226">
    <property type="entry name" value="Flavodoxin_CS"/>
</dbReference>
<dbReference type="GO" id="GO:0010181">
    <property type="term" value="F:FMN binding"/>
    <property type="evidence" value="ECO:0007669"/>
    <property type="project" value="InterPro"/>
</dbReference>
<keyword evidence="3" id="KW-1185">Reference proteome</keyword>
<dbReference type="Proteomes" id="UP000515947">
    <property type="component" value="Chromosome"/>
</dbReference>
<dbReference type="InterPro" id="IPR029039">
    <property type="entry name" value="Flavoprotein-like_sf"/>
</dbReference>
<evidence type="ECO:0000313" key="3">
    <source>
        <dbReference type="Proteomes" id="UP000515947"/>
    </source>
</evidence>
<protein>
    <submittedName>
        <fullName evidence="2">Flavodoxin domain-containing protein</fullName>
    </submittedName>
</protein>
<dbReference type="Gene3D" id="3.40.50.360">
    <property type="match status" value="1"/>
</dbReference>
<dbReference type="PROSITE" id="PS00201">
    <property type="entry name" value="FLAVODOXIN"/>
    <property type="match status" value="1"/>
</dbReference>
<dbReference type="InterPro" id="IPR008254">
    <property type="entry name" value="Flavodoxin/NO_synth"/>
</dbReference>
<dbReference type="SUPFAM" id="SSF52218">
    <property type="entry name" value="Flavoproteins"/>
    <property type="match status" value="1"/>
</dbReference>
<name>A0A7G9R8G0_9ACTN</name>
<dbReference type="KEGG" id="nmes:H9L09_15300"/>
<organism evidence="2 3">
    <name type="scientific">Nocardioides mesophilus</name>
    <dbReference type="NCBI Taxonomy" id="433659"/>
    <lineage>
        <taxon>Bacteria</taxon>
        <taxon>Bacillati</taxon>
        <taxon>Actinomycetota</taxon>
        <taxon>Actinomycetes</taxon>
        <taxon>Propionibacteriales</taxon>
        <taxon>Nocardioidaceae</taxon>
        <taxon>Nocardioides</taxon>
    </lineage>
</organism>
<accession>A0A7G9R8G0</accession>
<dbReference type="RefSeq" id="WP_187577728.1">
    <property type="nucleotide sequence ID" value="NZ_CP060713.1"/>
</dbReference>
<dbReference type="PROSITE" id="PS50902">
    <property type="entry name" value="FLAVODOXIN_LIKE"/>
    <property type="match status" value="1"/>
</dbReference>